<organism evidence="2 3">
    <name type="scientific">Plakobranchus ocellatus</name>
    <dbReference type="NCBI Taxonomy" id="259542"/>
    <lineage>
        <taxon>Eukaryota</taxon>
        <taxon>Metazoa</taxon>
        <taxon>Spiralia</taxon>
        <taxon>Lophotrochozoa</taxon>
        <taxon>Mollusca</taxon>
        <taxon>Gastropoda</taxon>
        <taxon>Heterobranchia</taxon>
        <taxon>Euthyneura</taxon>
        <taxon>Panpulmonata</taxon>
        <taxon>Sacoglossa</taxon>
        <taxon>Placobranchoidea</taxon>
        <taxon>Plakobranchidae</taxon>
        <taxon>Plakobranchus</taxon>
    </lineage>
</organism>
<sequence>MRTQRKPRIFPPSWLKLGQKLGGHRSETGMGRKTSGDRIRNGFDAIGLKRALIMTNTDNRPDSGSNLKLNFR</sequence>
<feature type="region of interest" description="Disordered" evidence="1">
    <location>
        <begin position="14"/>
        <end position="39"/>
    </location>
</feature>
<dbReference type="EMBL" id="BLXT01000468">
    <property type="protein sequence ID" value="GFN77283.1"/>
    <property type="molecule type" value="Genomic_DNA"/>
</dbReference>
<name>A0AAV3Y4Z1_9GAST</name>
<gene>
    <name evidence="2" type="ORF">PoB_000378900</name>
</gene>
<dbReference type="AlphaFoldDB" id="A0AAV3Y4Z1"/>
<evidence type="ECO:0000313" key="3">
    <source>
        <dbReference type="Proteomes" id="UP000735302"/>
    </source>
</evidence>
<evidence type="ECO:0000313" key="2">
    <source>
        <dbReference type="EMBL" id="GFN77283.1"/>
    </source>
</evidence>
<dbReference type="Proteomes" id="UP000735302">
    <property type="component" value="Unassembled WGS sequence"/>
</dbReference>
<evidence type="ECO:0000256" key="1">
    <source>
        <dbReference type="SAM" id="MobiDB-lite"/>
    </source>
</evidence>
<comment type="caution">
    <text evidence="2">The sequence shown here is derived from an EMBL/GenBank/DDBJ whole genome shotgun (WGS) entry which is preliminary data.</text>
</comment>
<proteinExistence type="predicted"/>
<reference evidence="2 3" key="1">
    <citation type="journal article" date="2021" name="Elife">
        <title>Chloroplast acquisition without the gene transfer in kleptoplastic sea slugs, Plakobranchus ocellatus.</title>
        <authorList>
            <person name="Maeda T."/>
            <person name="Takahashi S."/>
            <person name="Yoshida T."/>
            <person name="Shimamura S."/>
            <person name="Takaki Y."/>
            <person name="Nagai Y."/>
            <person name="Toyoda A."/>
            <person name="Suzuki Y."/>
            <person name="Arimoto A."/>
            <person name="Ishii H."/>
            <person name="Satoh N."/>
            <person name="Nishiyama T."/>
            <person name="Hasebe M."/>
            <person name="Maruyama T."/>
            <person name="Minagawa J."/>
            <person name="Obokata J."/>
            <person name="Shigenobu S."/>
        </authorList>
    </citation>
    <scope>NUCLEOTIDE SEQUENCE [LARGE SCALE GENOMIC DNA]</scope>
</reference>
<accession>A0AAV3Y4Z1</accession>
<protein>
    <submittedName>
        <fullName evidence="2">Uncharacterized protein</fullName>
    </submittedName>
</protein>
<keyword evidence="3" id="KW-1185">Reference proteome</keyword>